<dbReference type="GeneID" id="97304959"/>
<dbReference type="GO" id="GO:0016787">
    <property type="term" value="F:hydrolase activity"/>
    <property type="evidence" value="ECO:0007669"/>
    <property type="project" value="UniProtKB-KW"/>
</dbReference>
<dbReference type="InterPro" id="IPR016986">
    <property type="entry name" value="UCP031982_abhydr"/>
</dbReference>
<accession>A0A4Y8MQV9</accession>
<feature type="chain" id="PRO_5021485155" evidence="1">
    <location>
        <begin position="26"/>
        <end position="332"/>
    </location>
</feature>
<name>A0A4Y8MQV9_9BURK</name>
<dbReference type="SUPFAM" id="SSF53474">
    <property type="entry name" value="alpha/beta-Hydrolases"/>
    <property type="match status" value="1"/>
</dbReference>
<evidence type="ECO:0000256" key="1">
    <source>
        <dbReference type="SAM" id="SignalP"/>
    </source>
</evidence>
<gene>
    <name evidence="2" type="ORF">E2553_23785</name>
</gene>
<proteinExistence type="predicted"/>
<dbReference type="Pfam" id="PF03403">
    <property type="entry name" value="PAF-AH_p_II"/>
    <property type="match status" value="1"/>
</dbReference>
<dbReference type="EMBL" id="SNVI01000002">
    <property type="protein sequence ID" value="TFE39824.1"/>
    <property type="molecule type" value="Genomic_DNA"/>
</dbReference>
<dbReference type="AlphaFoldDB" id="A0A4Y8MQV9"/>
<dbReference type="RefSeq" id="WP_134460933.1">
    <property type="nucleotide sequence ID" value="NZ_JBHMFL010000058.1"/>
</dbReference>
<evidence type="ECO:0000313" key="3">
    <source>
        <dbReference type="Proteomes" id="UP000297385"/>
    </source>
</evidence>
<sequence length="332" mass="35775">MTQTAVRLLAIVTLLLGLLVTPVFAANVGFEEVKIPNGAEPPLIAGIWYPTDATATSHVLGNFAQTVAADAPITGKHFPLVVMSHGGGSWYGGHYDTALALAHAGFVVAAVSHAGDTFDDQSRVLQLWRRPAHLHALVDYMLDKWRGHAQLNAARVGAFGFSNGGFTVLVAAGGVPDLSTIAPFCEAHPDHDLCEALKHAGVDLHIGASVPADAWVHDPRIKAVVVAAPAFGFAFGPVRLRGVRVPVQLWSAADDSHQPHPYYDEAVRDDLPLAPEYHVVANAGHYDFLPPCDARLSRLRPEICNSLPGFDREAFHEQFNADVVRFFEATLR</sequence>
<feature type="signal peptide" evidence="1">
    <location>
        <begin position="1"/>
        <end position="25"/>
    </location>
</feature>
<organism evidence="2 3">
    <name type="scientific">Paraburkholderia dipogonis</name>
    <dbReference type="NCBI Taxonomy" id="1211383"/>
    <lineage>
        <taxon>Bacteria</taxon>
        <taxon>Pseudomonadati</taxon>
        <taxon>Pseudomonadota</taxon>
        <taxon>Betaproteobacteria</taxon>
        <taxon>Burkholderiales</taxon>
        <taxon>Burkholderiaceae</taxon>
        <taxon>Paraburkholderia</taxon>
    </lineage>
</organism>
<dbReference type="PIRSF" id="PIRSF031982">
    <property type="entry name" value="UCP031982_abhydr"/>
    <property type="match status" value="1"/>
</dbReference>
<reference evidence="2 3" key="1">
    <citation type="submission" date="2019-03" db="EMBL/GenBank/DDBJ databases">
        <title>Complete Genome Sequence of Paraburkholderia dipogonis ICMP 19430T, a Nitrogen-fixing Symbiont of the South African Invasive Legume Dipogon lignosus in New Zealand.</title>
        <authorList>
            <person name="De Meyer S.E."/>
        </authorList>
    </citation>
    <scope>NUCLEOTIDE SEQUENCE [LARGE SCALE GENOMIC DNA]</scope>
    <source>
        <strain evidence="2 3">ICMP 19430</strain>
    </source>
</reference>
<evidence type="ECO:0000313" key="2">
    <source>
        <dbReference type="EMBL" id="TFE39824.1"/>
    </source>
</evidence>
<protein>
    <submittedName>
        <fullName evidence="2">Dienelactone hydrolase</fullName>
    </submittedName>
</protein>
<keyword evidence="2" id="KW-0378">Hydrolase</keyword>
<keyword evidence="1" id="KW-0732">Signal</keyword>
<comment type="caution">
    <text evidence="2">The sequence shown here is derived from an EMBL/GenBank/DDBJ whole genome shotgun (WGS) entry which is preliminary data.</text>
</comment>
<dbReference type="InterPro" id="IPR029058">
    <property type="entry name" value="AB_hydrolase_fold"/>
</dbReference>
<dbReference type="Gene3D" id="3.40.50.1820">
    <property type="entry name" value="alpha/beta hydrolase"/>
    <property type="match status" value="2"/>
</dbReference>
<dbReference type="Proteomes" id="UP000297385">
    <property type="component" value="Unassembled WGS sequence"/>
</dbReference>